<dbReference type="OrthoDB" id="2192472at2"/>
<dbReference type="PANTHER" id="PTHR43795:SF39">
    <property type="entry name" value="AMINOTRANSFERASE CLASS I_CLASSII DOMAIN-CONTAINING PROTEIN"/>
    <property type="match status" value="1"/>
</dbReference>
<protein>
    <submittedName>
        <fullName evidence="3">1-aminocyclopropane-1-carboxylate synthase</fullName>
    </submittedName>
</protein>
<comment type="caution">
    <text evidence="3">The sequence shown here is derived from an EMBL/GenBank/DDBJ whole genome shotgun (WGS) entry which is preliminary data.</text>
</comment>
<evidence type="ECO:0000313" key="4">
    <source>
        <dbReference type="Proteomes" id="UP000316628"/>
    </source>
</evidence>
<dbReference type="Pfam" id="PF00155">
    <property type="entry name" value="Aminotran_1_2"/>
    <property type="match status" value="1"/>
</dbReference>
<dbReference type="InterPro" id="IPR015424">
    <property type="entry name" value="PyrdxlP-dep_Trfase"/>
</dbReference>
<keyword evidence="1" id="KW-0663">Pyridoxal phosphate</keyword>
<dbReference type="InterPro" id="IPR004839">
    <property type="entry name" value="Aminotransferase_I/II_large"/>
</dbReference>
<dbReference type="AlphaFoldDB" id="A0A543JQI4"/>
<dbReference type="InterPro" id="IPR050478">
    <property type="entry name" value="Ethylene_sulfur-biosynth"/>
</dbReference>
<dbReference type="GO" id="GO:0030170">
    <property type="term" value="F:pyridoxal phosphate binding"/>
    <property type="evidence" value="ECO:0007669"/>
    <property type="project" value="InterPro"/>
</dbReference>
<dbReference type="GO" id="GO:0006520">
    <property type="term" value="P:amino acid metabolic process"/>
    <property type="evidence" value="ECO:0007669"/>
    <property type="project" value="TreeGrafter"/>
</dbReference>
<evidence type="ECO:0000259" key="2">
    <source>
        <dbReference type="Pfam" id="PF00155"/>
    </source>
</evidence>
<dbReference type="RefSeq" id="WP_141983130.1">
    <property type="nucleotide sequence ID" value="NZ_VFPP01000001.1"/>
</dbReference>
<evidence type="ECO:0000313" key="3">
    <source>
        <dbReference type="EMBL" id="TQM85034.1"/>
    </source>
</evidence>
<dbReference type="EMBL" id="VFPP01000001">
    <property type="protein sequence ID" value="TQM85034.1"/>
    <property type="molecule type" value="Genomic_DNA"/>
</dbReference>
<dbReference type="CDD" id="cd00609">
    <property type="entry name" value="AAT_like"/>
    <property type="match status" value="1"/>
</dbReference>
<dbReference type="InterPro" id="IPR015421">
    <property type="entry name" value="PyrdxlP-dep_Trfase_major"/>
</dbReference>
<name>A0A543JQI4_9PSEU</name>
<dbReference type="PRINTS" id="PR00753">
    <property type="entry name" value="ACCSYNTHASE"/>
</dbReference>
<dbReference type="PANTHER" id="PTHR43795">
    <property type="entry name" value="BIFUNCTIONAL ASPARTATE AMINOTRANSFERASE AND GLUTAMATE/ASPARTATE-PREPHENATE AMINOTRANSFERASE-RELATED"/>
    <property type="match status" value="1"/>
</dbReference>
<keyword evidence="4" id="KW-1185">Reference proteome</keyword>
<evidence type="ECO:0000256" key="1">
    <source>
        <dbReference type="ARBA" id="ARBA00022898"/>
    </source>
</evidence>
<sequence length="410" mass="43221">MTSRAAARLAAGAPVIATAHFEAEADPFHPVDNPSGHVNLGTAENRLLEDVLQPLLTARRTPVDTRYGLPHGTAPLRAAVARLLGGTWHAPVDPDDLVITAGATAALDIAATVTCDPGDVIVVPAPYYSAFAGDLTDRSGARLAPAPMSPDTGFALDVDVIDRTVRELRRQGETVRAVALSSPANPHGAVYPAPVLRDLLRVAAEHDLDVISDEIHAHCAFGPEPFVSVLDPAVLGPHADRVHVIWGFAKDFGLSGLKVGVLRPARPTRDAARALAYFATVSTDTQALLCDLLSDGERVSALLAENGRRLGGSHAHASALLTAHGIRHVPASAGLSIWLDLRDRLDEPTFAAEDRLWRRTRAARVNVLPGSAFGAPGPGWFRLCHAVPADLVTTGIDRLATATAPSRSTP</sequence>
<dbReference type="Gene3D" id="3.40.640.10">
    <property type="entry name" value="Type I PLP-dependent aspartate aminotransferase-like (Major domain)"/>
    <property type="match status" value="1"/>
</dbReference>
<dbReference type="Proteomes" id="UP000316628">
    <property type="component" value="Unassembled WGS sequence"/>
</dbReference>
<accession>A0A543JQI4</accession>
<feature type="domain" description="Aminotransferase class I/classII large" evidence="2">
    <location>
        <begin position="39"/>
        <end position="399"/>
    </location>
</feature>
<organism evidence="3 4">
    <name type="scientific">Saccharothrix saharensis</name>
    <dbReference type="NCBI Taxonomy" id="571190"/>
    <lineage>
        <taxon>Bacteria</taxon>
        <taxon>Bacillati</taxon>
        <taxon>Actinomycetota</taxon>
        <taxon>Actinomycetes</taxon>
        <taxon>Pseudonocardiales</taxon>
        <taxon>Pseudonocardiaceae</taxon>
        <taxon>Saccharothrix</taxon>
    </lineage>
</organism>
<dbReference type="SUPFAM" id="SSF53383">
    <property type="entry name" value="PLP-dependent transferases"/>
    <property type="match status" value="1"/>
</dbReference>
<dbReference type="Gene3D" id="3.90.1150.10">
    <property type="entry name" value="Aspartate Aminotransferase, domain 1"/>
    <property type="match status" value="1"/>
</dbReference>
<gene>
    <name evidence="3" type="ORF">FHX81_7503</name>
</gene>
<reference evidence="3 4" key="1">
    <citation type="submission" date="2019-06" db="EMBL/GenBank/DDBJ databases">
        <title>Sequencing the genomes of 1000 actinobacteria strains.</title>
        <authorList>
            <person name="Klenk H.-P."/>
        </authorList>
    </citation>
    <scope>NUCLEOTIDE SEQUENCE [LARGE SCALE GENOMIC DNA]</scope>
    <source>
        <strain evidence="3 4">DSM 45456</strain>
    </source>
</reference>
<proteinExistence type="predicted"/>
<dbReference type="InterPro" id="IPR015422">
    <property type="entry name" value="PyrdxlP-dep_Trfase_small"/>
</dbReference>
<dbReference type="GO" id="GO:0008483">
    <property type="term" value="F:transaminase activity"/>
    <property type="evidence" value="ECO:0007669"/>
    <property type="project" value="TreeGrafter"/>
</dbReference>